<evidence type="ECO:0000313" key="4">
    <source>
        <dbReference type="EMBL" id="CDQ92875.1"/>
    </source>
</evidence>
<dbReference type="InterPro" id="IPR047016">
    <property type="entry name" value="RGS6/7/9/11"/>
</dbReference>
<evidence type="ECO:0000256" key="2">
    <source>
        <dbReference type="SAM" id="MobiDB-lite"/>
    </source>
</evidence>
<dbReference type="AlphaFoldDB" id="A0A060YV38"/>
<dbReference type="PROSITE" id="PS50132">
    <property type="entry name" value="RGS"/>
    <property type="match status" value="1"/>
</dbReference>
<keyword evidence="1" id="KW-0734">Signal transduction inhibitor</keyword>
<dbReference type="PaxDb" id="8022-A0A060YV38"/>
<accession>A0A060YV38</accession>
<name>A0A060YV38_ONCMY</name>
<reference evidence="4" key="2">
    <citation type="submission" date="2014-03" db="EMBL/GenBank/DDBJ databases">
        <authorList>
            <person name="Genoscope - CEA"/>
        </authorList>
    </citation>
    <scope>NUCLEOTIDE SEQUENCE</scope>
</reference>
<gene>
    <name evidence="4" type="ORF">GSONMT00042878001</name>
</gene>
<dbReference type="SUPFAM" id="SSF48097">
    <property type="entry name" value="Regulator of G-protein signaling, RGS"/>
    <property type="match status" value="1"/>
</dbReference>
<dbReference type="Proteomes" id="UP000193380">
    <property type="component" value="Unassembled WGS sequence"/>
</dbReference>
<feature type="compositionally biased region" description="Basic and acidic residues" evidence="2">
    <location>
        <begin position="144"/>
        <end position="153"/>
    </location>
</feature>
<feature type="region of interest" description="Disordered" evidence="2">
    <location>
        <begin position="124"/>
        <end position="153"/>
    </location>
</feature>
<dbReference type="Pfam" id="PF00615">
    <property type="entry name" value="RGS"/>
    <property type="match status" value="1"/>
</dbReference>
<dbReference type="STRING" id="8022.A0A060YV38"/>
<evidence type="ECO:0000313" key="5">
    <source>
        <dbReference type="Proteomes" id="UP000193380"/>
    </source>
</evidence>
<dbReference type="InterPro" id="IPR036305">
    <property type="entry name" value="RGS_sf"/>
</dbReference>
<dbReference type="Gene3D" id="1.10.167.10">
    <property type="entry name" value="Regulator of G-protein Signalling 4, domain 2"/>
    <property type="match status" value="1"/>
</dbReference>
<dbReference type="GO" id="GO:0008277">
    <property type="term" value="P:regulation of G protein-coupled receptor signaling pathway"/>
    <property type="evidence" value="ECO:0007669"/>
    <property type="project" value="InterPro"/>
</dbReference>
<dbReference type="PANTHER" id="PTHR45746">
    <property type="entry name" value="LP21163P"/>
    <property type="match status" value="1"/>
</dbReference>
<dbReference type="PRINTS" id="PR01301">
    <property type="entry name" value="RGSPROTEIN"/>
</dbReference>
<evidence type="ECO:0000259" key="3">
    <source>
        <dbReference type="PROSITE" id="PS50132"/>
    </source>
</evidence>
<dbReference type="PANTHER" id="PTHR45746:SF1">
    <property type="entry name" value="REGULATOR OF G-PROTEIN SIGNALING 9"/>
    <property type="match status" value="1"/>
</dbReference>
<feature type="domain" description="RGS" evidence="3">
    <location>
        <begin position="18"/>
        <end position="83"/>
    </location>
</feature>
<dbReference type="GO" id="GO:0043005">
    <property type="term" value="C:neuron projection"/>
    <property type="evidence" value="ECO:0007669"/>
    <property type="project" value="TreeGrafter"/>
</dbReference>
<feature type="non-terminal residue" evidence="4">
    <location>
        <position position="1"/>
    </location>
</feature>
<dbReference type="EMBL" id="FR914044">
    <property type="protein sequence ID" value="CDQ92875.1"/>
    <property type="molecule type" value="Genomic_DNA"/>
</dbReference>
<dbReference type="GO" id="GO:0005096">
    <property type="term" value="F:GTPase activator activity"/>
    <property type="evidence" value="ECO:0007669"/>
    <property type="project" value="TreeGrafter"/>
</dbReference>
<reference evidence="4" key="1">
    <citation type="journal article" date="2014" name="Nat. Commun.">
        <title>The rainbow trout genome provides novel insights into evolution after whole-genome duplication in vertebrates.</title>
        <authorList>
            <person name="Berthelot C."/>
            <person name="Brunet F."/>
            <person name="Chalopin D."/>
            <person name="Juanchich A."/>
            <person name="Bernard M."/>
            <person name="Noel B."/>
            <person name="Bento P."/>
            <person name="Da Silva C."/>
            <person name="Labadie K."/>
            <person name="Alberti A."/>
            <person name="Aury J.M."/>
            <person name="Louis A."/>
            <person name="Dehais P."/>
            <person name="Bardou P."/>
            <person name="Montfort J."/>
            <person name="Klopp C."/>
            <person name="Cabau C."/>
            <person name="Gaspin C."/>
            <person name="Thorgaard G.H."/>
            <person name="Boussaha M."/>
            <person name="Quillet E."/>
            <person name="Guyomard R."/>
            <person name="Galiana D."/>
            <person name="Bobe J."/>
            <person name="Volff J.N."/>
            <person name="Genet C."/>
            <person name="Wincker P."/>
            <person name="Jaillon O."/>
            <person name="Roest Crollius H."/>
            <person name="Guiguen Y."/>
        </authorList>
    </citation>
    <scope>NUCLEOTIDE SEQUENCE [LARGE SCALE GENOMIC DNA]</scope>
</reference>
<dbReference type="GO" id="GO:0005886">
    <property type="term" value="C:plasma membrane"/>
    <property type="evidence" value="ECO:0007669"/>
    <property type="project" value="TreeGrafter"/>
</dbReference>
<dbReference type="GO" id="GO:0005737">
    <property type="term" value="C:cytoplasm"/>
    <property type="evidence" value="ECO:0007669"/>
    <property type="project" value="TreeGrafter"/>
</dbReference>
<sequence>PSVTATVIPAHTHTLTMSLVRTFLTRGAPRWINIDGKTMEVTVKGLKHPHRYVLDAAQTHIFMLMKKDSFGRYLKSPVFKDTQKRAICPDQHMFSVPQLEANARKRRPSISPIIVRQLEQEERARMATSGPVDITQVMSKLSNKGKEVPPSKK</sequence>
<proteinExistence type="predicted"/>
<evidence type="ECO:0000256" key="1">
    <source>
        <dbReference type="ARBA" id="ARBA00022700"/>
    </source>
</evidence>
<dbReference type="GO" id="GO:0009968">
    <property type="term" value="P:negative regulation of signal transduction"/>
    <property type="evidence" value="ECO:0007669"/>
    <property type="project" value="UniProtKB-KW"/>
</dbReference>
<dbReference type="SMART" id="SM00315">
    <property type="entry name" value="RGS"/>
    <property type="match status" value="1"/>
</dbReference>
<organism evidence="4 5">
    <name type="scientific">Oncorhynchus mykiss</name>
    <name type="common">Rainbow trout</name>
    <name type="synonym">Salmo gairdneri</name>
    <dbReference type="NCBI Taxonomy" id="8022"/>
    <lineage>
        <taxon>Eukaryota</taxon>
        <taxon>Metazoa</taxon>
        <taxon>Chordata</taxon>
        <taxon>Craniata</taxon>
        <taxon>Vertebrata</taxon>
        <taxon>Euteleostomi</taxon>
        <taxon>Actinopterygii</taxon>
        <taxon>Neopterygii</taxon>
        <taxon>Teleostei</taxon>
        <taxon>Protacanthopterygii</taxon>
        <taxon>Salmoniformes</taxon>
        <taxon>Salmonidae</taxon>
        <taxon>Salmoninae</taxon>
        <taxon>Oncorhynchus</taxon>
    </lineage>
</organism>
<dbReference type="InterPro" id="IPR016137">
    <property type="entry name" value="RGS"/>
</dbReference>
<protein>
    <recommendedName>
        <fullName evidence="3">RGS domain-containing protein</fullName>
    </recommendedName>
</protein>
<dbReference type="InterPro" id="IPR044926">
    <property type="entry name" value="RGS_subdomain_2"/>
</dbReference>